<evidence type="ECO:0000256" key="1">
    <source>
        <dbReference type="SAM" id="MobiDB-lite"/>
    </source>
</evidence>
<feature type="compositionally biased region" description="Acidic residues" evidence="1">
    <location>
        <begin position="376"/>
        <end position="387"/>
    </location>
</feature>
<feature type="region of interest" description="Disordered" evidence="1">
    <location>
        <begin position="1"/>
        <end position="29"/>
    </location>
</feature>
<keyword evidence="3" id="KW-1185">Reference proteome</keyword>
<feature type="compositionally biased region" description="Basic and acidic residues" evidence="1">
    <location>
        <begin position="11"/>
        <end position="25"/>
    </location>
</feature>
<dbReference type="EMBL" id="JAEPRC010000006">
    <property type="protein sequence ID" value="KAG2215569.1"/>
    <property type="molecule type" value="Genomic_DNA"/>
</dbReference>
<name>A0A8H7RR69_9FUNG</name>
<dbReference type="AlphaFoldDB" id="A0A8H7RR69"/>
<feature type="region of interest" description="Disordered" evidence="1">
    <location>
        <begin position="443"/>
        <end position="462"/>
    </location>
</feature>
<feature type="compositionally biased region" description="Polar residues" evidence="1">
    <location>
        <begin position="352"/>
        <end position="364"/>
    </location>
</feature>
<accession>A0A8H7RR69</accession>
<evidence type="ECO:0000313" key="3">
    <source>
        <dbReference type="Proteomes" id="UP000650833"/>
    </source>
</evidence>
<dbReference type="Proteomes" id="UP000650833">
    <property type="component" value="Unassembled WGS sequence"/>
</dbReference>
<proteinExistence type="predicted"/>
<protein>
    <submittedName>
        <fullName evidence="2">Uncharacterized protein</fullName>
    </submittedName>
</protein>
<gene>
    <name evidence="2" type="ORF">INT46_000375</name>
</gene>
<comment type="caution">
    <text evidence="2">The sequence shown here is derived from an EMBL/GenBank/DDBJ whole genome shotgun (WGS) entry which is preliminary data.</text>
</comment>
<sequence>MALPDKQTLTKGEDLIGKCTKDSRHNPNKLKNPMRLYAQILKNNQTRDTFDLNSKSSGELGSLTEGGQLFIQARGKHSIVVSAEQFIDSQANFKEVDVLLRAQYPEAWDLRIHEAREAVLKKYFQYEGKKVIVSRTFSKNTIIVLVSISNLPYDEEDILKAEIRGFVTLNLIPGEIYEKLVPQIGSWESKETLKLTYTGMKPICSRCHVSDYVLGNCPIMGQKRLDISKYTSVLKSCFICNKSDTLQAKCPEEAWWNQKKKSAKLNSQHTSPLQEVSSQDAVALPSKTAEASLVQTTPTEKEVVPASTSVVQTFNVTPTLTVVSNTTTTIEATSVVIQESLTVAAKHNNGAGTISLNEEQSNQPLEEETVEKISESEDEEEEDEDELDVDMVGVEKEVKATEIPLLDVVKSMRNKMKLNLRKSKKTKAVKFFDKNLVRLFTKSRTGGSAVMKKQPTNPASRK</sequence>
<reference evidence="2" key="1">
    <citation type="submission" date="2020-12" db="EMBL/GenBank/DDBJ databases">
        <title>Metabolic potential, ecology and presence of endohyphal bacteria is reflected in genomic diversity of Mucoromycotina.</title>
        <authorList>
            <person name="Muszewska A."/>
            <person name="Okrasinska A."/>
            <person name="Steczkiewicz K."/>
            <person name="Drgas O."/>
            <person name="Orlowska M."/>
            <person name="Perlinska-Lenart U."/>
            <person name="Aleksandrzak-Piekarczyk T."/>
            <person name="Szatraj K."/>
            <person name="Zielenkiewicz U."/>
            <person name="Pilsyk S."/>
            <person name="Malc E."/>
            <person name="Mieczkowski P."/>
            <person name="Kruszewska J.S."/>
            <person name="Biernat P."/>
            <person name="Pawlowska J."/>
        </authorList>
    </citation>
    <scope>NUCLEOTIDE SEQUENCE</scope>
    <source>
        <strain evidence="2">CBS 226.32</strain>
    </source>
</reference>
<dbReference type="OrthoDB" id="2248168at2759"/>
<evidence type="ECO:0000313" key="2">
    <source>
        <dbReference type="EMBL" id="KAG2215569.1"/>
    </source>
</evidence>
<feature type="region of interest" description="Disordered" evidence="1">
    <location>
        <begin position="352"/>
        <end position="387"/>
    </location>
</feature>
<organism evidence="2 3">
    <name type="scientific">Mucor plumbeus</name>
    <dbReference type="NCBI Taxonomy" id="97098"/>
    <lineage>
        <taxon>Eukaryota</taxon>
        <taxon>Fungi</taxon>
        <taxon>Fungi incertae sedis</taxon>
        <taxon>Mucoromycota</taxon>
        <taxon>Mucoromycotina</taxon>
        <taxon>Mucoromycetes</taxon>
        <taxon>Mucorales</taxon>
        <taxon>Mucorineae</taxon>
        <taxon>Mucoraceae</taxon>
        <taxon>Mucor</taxon>
    </lineage>
</organism>